<dbReference type="InterPro" id="IPR001387">
    <property type="entry name" value="Cro/C1-type_HTH"/>
</dbReference>
<evidence type="ECO:0000313" key="2">
    <source>
        <dbReference type="EMBL" id="MFD0782935.1"/>
    </source>
</evidence>
<comment type="caution">
    <text evidence="2">The sequence shown here is derived from an EMBL/GenBank/DDBJ whole genome shotgun (WGS) entry which is preliminary data.</text>
</comment>
<dbReference type="PROSITE" id="PS50943">
    <property type="entry name" value="HTH_CROC1"/>
    <property type="match status" value="1"/>
</dbReference>
<evidence type="ECO:0000259" key="1">
    <source>
        <dbReference type="PROSITE" id="PS50943"/>
    </source>
</evidence>
<reference evidence="3" key="1">
    <citation type="journal article" date="2019" name="Int. J. Syst. Evol. Microbiol.">
        <title>The Global Catalogue of Microorganisms (GCM) 10K type strain sequencing project: providing services to taxonomists for standard genome sequencing and annotation.</title>
        <authorList>
            <consortium name="The Broad Institute Genomics Platform"/>
            <consortium name="The Broad Institute Genome Sequencing Center for Infectious Disease"/>
            <person name="Wu L."/>
            <person name="Ma J."/>
        </authorList>
    </citation>
    <scope>NUCLEOTIDE SEQUENCE [LARGE SCALE GENOMIC DNA]</scope>
    <source>
        <strain evidence="3">JCM 32148</strain>
    </source>
</reference>
<dbReference type="SUPFAM" id="SSF47413">
    <property type="entry name" value="lambda repressor-like DNA-binding domains"/>
    <property type="match status" value="1"/>
</dbReference>
<dbReference type="Gene3D" id="1.10.260.40">
    <property type="entry name" value="lambda repressor-like DNA-binding domains"/>
    <property type="match status" value="1"/>
</dbReference>
<keyword evidence="3" id="KW-1185">Reference proteome</keyword>
<dbReference type="Pfam" id="PF13443">
    <property type="entry name" value="HTH_26"/>
    <property type="match status" value="1"/>
</dbReference>
<accession>A0ABW2ZWB2</accession>
<dbReference type="InterPro" id="IPR010982">
    <property type="entry name" value="Lambda_DNA-bd_dom_sf"/>
</dbReference>
<evidence type="ECO:0000313" key="3">
    <source>
        <dbReference type="Proteomes" id="UP001597053"/>
    </source>
</evidence>
<protein>
    <submittedName>
        <fullName evidence="2">Helix-turn-helix domain-containing protein</fullName>
    </submittedName>
</protein>
<proteinExistence type="predicted"/>
<dbReference type="EMBL" id="JBHTHM010000063">
    <property type="protein sequence ID" value="MFD0782935.1"/>
    <property type="molecule type" value="Genomic_DNA"/>
</dbReference>
<dbReference type="Proteomes" id="UP001597053">
    <property type="component" value="Unassembled WGS sequence"/>
</dbReference>
<sequence length="105" mass="11117">MANRRLGRQALSRASGRAESTINQLLAGTIQPTTEILQDIAATLEMSVADLLVIAGLPVDYDPERPGPWRASQEIGSLVAAATRLTPAQVEQVTALARKLGADNP</sequence>
<name>A0ABW2ZWB2_9ACTN</name>
<feature type="domain" description="HTH cro/C1-type" evidence="1">
    <location>
        <begin position="9"/>
        <end position="51"/>
    </location>
</feature>
<gene>
    <name evidence="2" type="ORF">ACFQZ8_03195</name>
</gene>
<organism evidence="2 3">
    <name type="scientific">Micromonospora azadirachtae</name>
    <dbReference type="NCBI Taxonomy" id="1970735"/>
    <lineage>
        <taxon>Bacteria</taxon>
        <taxon>Bacillati</taxon>
        <taxon>Actinomycetota</taxon>
        <taxon>Actinomycetes</taxon>
        <taxon>Micromonosporales</taxon>
        <taxon>Micromonosporaceae</taxon>
        <taxon>Micromonospora</taxon>
    </lineage>
</organism>